<evidence type="ECO:0000256" key="1">
    <source>
        <dbReference type="SAM" id="Phobius"/>
    </source>
</evidence>
<keyword evidence="1" id="KW-1133">Transmembrane helix</keyword>
<protein>
    <recommendedName>
        <fullName evidence="4">DUF4239 domain-containing protein</fullName>
    </recommendedName>
</protein>
<evidence type="ECO:0008006" key="4">
    <source>
        <dbReference type="Google" id="ProtNLM"/>
    </source>
</evidence>
<organism evidence="2 3">
    <name type="scientific">Methyloceanibacter caenitepidi</name>
    <dbReference type="NCBI Taxonomy" id="1384459"/>
    <lineage>
        <taxon>Bacteria</taxon>
        <taxon>Pseudomonadati</taxon>
        <taxon>Pseudomonadota</taxon>
        <taxon>Alphaproteobacteria</taxon>
        <taxon>Hyphomicrobiales</taxon>
        <taxon>Hyphomicrobiaceae</taxon>
        <taxon>Methyloceanibacter</taxon>
    </lineage>
</organism>
<gene>
    <name evidence="2" type="ORF">GL4_2628</name>
</gene>
<sequence length="266" mass="29130">MVDDAPPIAFLSLMRDTPLWVIGVVVTVVVVGYAVGLMLLTRYRYGADRLKENNEVAGFKYAVVGVLYAVLLAFVVIAVWEDYSHTEDSVRDEAKAAIDLYHVALALPDEGSNVREAVLRYTKSVYDNSWDSMALGGRSEVVGRNLVALNQAILDLEPSSRKEQVLFQQAINLLTLITDNRNERLDSANGSVPGVLWFVLIVGGMITVGYPAFFASYNLYAQVLMTASLSALLALTLFLGIAFDFPFTGDPHISKGPFADALLQMN</sequence>
<dbReference type="EMBL" id="AP014648">
    <property type="protein sequence ID" value="BAQ18062.1"/>
    <property type="molecule type" value="Genomic_DNA"/>
</dbReference>
<dbReference type="KEGG" id="mcg:GL4_2628"/>
<reference evidence="2 3" key="1">
    <citation type="submission" date="2014-09" db="EMBL/GenBank/DDBJ databases">
        <title>Genome sequencing of Methyloceanibacter caenitepidi Gela4.</title>
        <authorList>
            <person name="Takeuchi M."/>
            <person name="Susumu S."/>
            <person name="Kamagata Y."/>
            <person name="Oshima K."/>
            <person name="Hattori M."/>
            <person name="Iwasaki W."/>
        </authorList>
    </citation>
    <scope>NUCLEOTIDE SEQUENCE [LARGE SCALE GENOMIC DNA]</scope>
    <source>
        <strain evidence="2 3">Gela4</strain>
    </source>
</reference>
<feature type="transmembrane region" description="Helical" evidence="1">
    <location>
        <begin position="195"/>
        <end position="216"/>
    </location>
</feature>
<dbReference type="STRING" id="1384459.GL4_2628"/>
<dbReference type="Proteomes" id="UP000031643">
    <property type="component" value="Chromosome"/>
</dbReference>
<dbReference type="RefSeq" id="WP_045368092.1">
    <property type="nucleotide sequence ID" value="NZ_AP014648.1"/>
</dbReference>
<keyword evidence="3" id="KW-1185">Reference proteome</keyword>
<dbReference type="HOGENOM" id="CLU_090342_3_0_5"/>
<keyword evidence="1" id="KW-0472">Membrane</keyword>
<dbReference type="AlphaFoldDB" id="A0A0A8K692"/>
<evidence type="ECO:0000313" key="2">
    <source>
        <dbReference type="EMBL" id="BAQ18062.1"/>
    </source>
</evidence>
<keyword evidence="1" id="KW-0812">Transmembrane</keyword>
<feature type="transmembrane region" description="Helical" evidence="1">
    <location>
        <begin position="20"/>
        <end position="40"/>
    </location>
</feature>
<name>A0A0A8K692_9HYPH</name>
<feature type="transmembrane region" description="Helical" evidence="1">
    <location>
        <begin position="223"/>
        <end position="243"/>
    </location>
</feature>
<proteinExistence type="predicted"/>
<evidence type="ECO:0000313" key="3">
    <source>
        <dbReference type="Proteomes" id="UP000031643"/>
    </source>
</evidence>
<dbReference type="InterPro" id="IPR025333">
    <property type="entry name" value="DUF4239"/>
</dbReference>
<feature type="transmembrane region" description="Helical" evidence="1">
    <location>
        <begin position="61"/>
        <end position="80"/>
    </location>
</feature>
<dbReference type="Pfam" id="PF14023">
    <property type="entry name" value="Bestrophin-like"/>
    <property type="match status" value="1"/>
</dbReference>
<accession>A0A0A8K692</accession>